<dbReference type="Pfam" id="PF06376">
    <property type="entry name" value="AGP"/>
    <property type="match status" value="1"/>
</dbReference>
<dbReference type="PANTHER" id="PTHR33374">
    <property type="entry name" value="ARABINOGALACTAN PROTEIN 20"/>
    <property type="match status" value="1"/>
</dbReference>
<evidence type="ECO:0000256" key="2">
    <source>
        <dbReference type="SAM" id="SignalP"/>
    </source>
</evidence>
<evidence type="ECO:0000313" key="3">
    <source>
        <dbReference type="EMBL" id="RYR41674.1"/>
    </source>
</evidence>
<dbReference type="InterPro" id="IPR009424">
    <property type="entry name" value="AGP16/20/22/41"/>
</dbReference>
<gene>
    <name evidence="3" type="ORF">Ahy_A08g038086</name>
</gene>
<comment type="caution">
    <text evidence="3">The sequence shown here is derived from an EMBL/GenBank/DDBJ whole genome shotgun (WGS) entry which is preliminary data.</text>
</comment>
<dbReference type="Proteomes" id="UP000289738">
    <property type="component" value="Chromosome A08"/>
</dbReference>
<protein>
    <submittedName>
        <fullName evidence="3">Uncharacterized protein</fullName>
    </submittedName>
</protein>
<feature type="signal peptide" evidence="2">
    <location>
        <begin position="1"/>
        <end position="24"/>
    </location>
</feature>
<accession>A0A445BSJ9</accession>
<feature type="chain" id="PRO_5019130329" evidence="2">
    <location>
        <begin position="25"/>
        <end position="71"/>
    </location>
</feature>
<organism evidence="3 4">
    <name type="scientific">Arachis hypogaea</name>
    <name type="common">Peanut</name>
    <dbReference type="NCBI Taxonomy" id="3818"/>
    <lineage>
        <taxon>Eukaryota</taxon>
        <taxon>Viridiplantae</taxon>
        <taxon>Streptophyta</taxon>
        <taxon>Embryophyta</taxon>
        <taxon>Tracheophyta</taxon>
        <taxon>Spermatophyta</taxon>
        <taxon>Magnoliopsida</taxon>
        <taxon>eudicotyledons</taxon>
        <taxon>Gunneridae</taxon>
        <taxon>Pentapetalae</taxon>
        <taxon>rosids</taxon>
        <taxon>fabids</taxon>
        <taxon>Fabales</taxon>
        <taxon>Fabaceae</taxon>
        <taxon>Papilionoideae</taxon>
        <taxon>50 kb inversion clade</taxon>
        <taxon>dalbergioids sensu lato</taxon>
        <taxon>Dalbergieae</taxon>
        <taxon>Pterocarpus clade</taxon>
        <taxon>Arachis</taxon>
    </lineage>
</organism>
<keyword evidence="2" id="KW-0732">Signal</keyword>
<feature type="transmembrane region" description="Helical" evidence="1">
    <location>
        <begin position="54"/>
        <end position="70"/>
    </location>
</feature>
<keyword evidence="4" id="KW-1185">Reference proteome</keyword>
<proteinExistence type="predicted"/>
<keyword evidence="1" id="KW-1133">Transmembrane helix</keyword>
<evidence type="ECO:0000256" key="1">
    <source>
        <dbReference type="SAM" id="Phobius"/>
    </source>
</evidence>
<dbReference type="AlphaFoldDB" id="A0A445BSJ9"/>
<name>A0A445BSJ9_ARAHY</name>
<keyword evidence="1" id="KW-0812">Transmembrane</keyword>
<sequence>MASSMRVVFFLGLIYAALISVAVASEQTATLSIDVGKIPTTNANTNDGTTIDQAVGYLLMLLALLLTYLIH</sequence>
<dbReference type="EMBL" id="SDMP01000008">
    <property type="protein sequence ID" value="RYR41674.1"/>
    <property type="molecule type" value="Genomic_DNA"/>
</dbReference>
<evidence type="ECO:0000313" key="4">
    <source>
        <dbReference type="Proteomes" id="UP000289738"/>
    </source>
</evidence>
<reference evidence="3 4" key="1">
    <citation type="submission" date="2019-01" db="EMBL/GenBank/DDBJ databases">
        <title>Sequencing of cultivated peanut Arachis hypogaea provides insights into genome evolution and oil improvement.</title>
        <authorList>
            <person name="Chen X."/>
        </authorList>
    </citation>
    <scope>NUCLEOTIDE SEQUENCE [LARGE SCALE GENOMIC DNA]</scope>
    <source>
        <strain evidence="4">cv. Fuhuasheng</strain>
        <tissue evidence="3">Leaves</tissue>
    </source>
</reference>
<keyword evidence="1" id="KW-0472">Membrane</keyword>